<dbReference type="GO" id="GO:0005524">
    <property type="term" value="F:ATP binding"/>
    <property type="evidence" value="ECO:0007669"/>
    <property type="project" value="UniProtKB-UniRule"/>
</dbReference>
<dbReference type="PROSITE" id="PS51192">
    <property type="entry name" value="HELICASE_ATP_BIND_1"/>
    <property type="match status" value="1"/>
</dbReference>
<dbReference type="GO" id="GO:0003724">
    <property type="term" value="F:RNA helicase activity"/>
    <property type="evidence" value="ECO:0007669"/>
    <property type="project" value="UniProtKB-EC"/>
</dbReference>
<reference evidence="9" key="1">
    <citation type="submission" date="2021-11" db="EMBL/GenBank/DDBJ databases">
        <authorList>
            <consortium name="Genoscope - CEA"/>
            <person name="William W."/>
        </authorList>
    </citation>
    <scope>NUCLEOTIDE SEQUENCE</scope>
</reference>
<dbReference type="GO" id="GO:0016787">
    <property type="term" value="F:hydrolase activity"/>
    <property type="evidence" value="ECO:0007669"/>
    <property type="project" value="UniProtKB-KW"/>
</dbReference>
<feature type="region of interest" description="Disordered" evidence="6">
    <location>
        <begin position="568"/>
        <end position="590"/>
    </location>
</feature>
<keyword evidence="5" id="KW-0347">Helicase</keyword>
<evidence type="ECO:0000259" key="7">
    <source>
        <dbReference type="PROSITE" id="PS51192"/>
    </source>
</evidence>
<dbReference type="EMBL" id="CAKKNE010000002">
    <property type="protein sequence ID" value="CAH0368906.1"/>
    <property type="molecule type" value="Genomic_DNA"/>
</dbReference>
<name>A0A8J2X069_9STRA</name>
<keyword evidence="3 5" id="KW-0067">ATP-binding</keyword>
<evidence type="ECO:0000256" key="5">
    <source>
        <dbReference type="RuleBase" id="RU365068"/>
    </source>
</evidence>
<gene>
    <name evidence="9" type="ORF">PECAL_2P20070</name>
</gene>
<accession>A0A8J2X069</accession>
<feature type="compositionally biased region" description="Pro residues" evidence="6">
    <location>
        <begin position="56"/>
        <end position="65"/>
    </location>
</feature>
<dbReference type="Gene3D" id="3.40.50.300">
    <property type="entry name" value="P-loop containing nucleotide triphosphate hydrolases"/>
    <property type="match status" value="2"/>
</dbReference>
<evidence type="ECO:0000256" key="4">
    <source>
        <dbReference type="ARBA" id="ARBA00022884"/>
    </source>
</evidence>
<organism evidence="9 10">
    <name type="scientific">Pelagomonas calceolata</name>
    <dbReference type="NCBI Taxonomy" id="35677"/>
    <lineage>
        <taxon>Eukaryota</taxon>
        <taxon>Sar</taxon>
        <taxon>Stramenopiles</taxon>
        <taxon>Ochrophyta</taxon>
        <taxon>Pelagophyceae</taxon>
        <taxon>Pelagomonadales</taxon>
        <taxon>Pelagomonadaceae</taxon>
        <taxon>Pelagomonas</taxon>
    </lineage>
</organism>
<dbReference type="InterPro" id="IPR027417">
    <property type="entry name" value="P-loop_NTPase"/>
</dbReference>
<comment type="caution">
    <text evidence="9">The sequence shown here is derived from an EMBL/GenBank/DDBJ whole genome shotgun (WGS) entry which is preliminary data.</text>
</comment>
<feature type="domain" description="Helicase C-terminal" evidence="8">
    <location>
        <begin position="331"/>
        <end position="492"/>
    </location>
</feature>
<evidence type="ECO:0000256" key="3">
    <source>
        <dbReference type="ARBA" id="ARBA00022840"/>
    </source>
</evidence>
<dbReference type="SMART" id="SM00490">
    <property type="entry name" value="HELICc"/>
    <property type="match status" value="1"/>
</dbReference>
<dbReference type="SUPFAM" id="SSF52540">
    <property type="entry name" value="P-loop containing nucleoside triphosphate hydrolases"/>
    <property type="match status" value="2"/>
</dbReference>
<keyword evidence="2 5" id="KW-0378">Hydrolase</keyword>
<feature type="compositionally biased region" description="Basic residues" evidence="6">
    <location>
        <begin position="14"/>
        <end position="31"/>
    </location>
</feature>
<dbReference type="InterPro" id="IPR014001">
    <property type="entry name" value="Helicase_ATP-bd"/>
</dbReference>
<comment type="similarity">
    <text evidence="5">Belongs to the DEAD box helicase family.</text>
</comment>
<evidence type="ECO:0000256" key="2">
    <source>
        <dbReference type="ARBA" id="ARBA00022801"/>
    </source>
</evidence>
<dbReference type="SMART" id="SM00487">
    <property type="entry name" value="DEXDc"/>
    <property type="match status" value="1"/>
</dbReference>
<sequence length="727" mass="78036">MDNNNGRGGGGRGRGGKGQKRRRRGGGRGRGGKGGGDAPPKPPRKQQNTDGRPKPHAAPPAPPAPHASARTSSTTRAHLTGVAFATLQGVVSPNTLRAIDEVLGYPTMTQVQQQALPVCARGGDVVAKAKTGTGKTLAFMVPSVDRAAASKPHRRGLSALVLSPTRELAAQTVEEGKLLATFHGLRVACVFGGTKIQKDYNELGLRGGRAPDILVATPGRLNDHLENTQGVAPGICDSLETLVFDEADQLLDMGFRPAIEKILRAIESTKLTRQTLLFSATMPDDVASIARLAMKSPQYHFVDTVGEEQQTHVNVPQRATICETQKGCAAELIAVLNDACSDPEHKVIAFFTTARLTQFYAELCLELAKDPTCAFLRHTKILEIHSRKSQSHRTKVSDIFRNSVGGACLLTSDVTARGMDYPDVTRVIQVGLPSDAAQYVHRLGRTARAGKQGSGDLILCRTEAFFLNDAKIRALPLQQLVQGSPTVQLETALYEAARRLPPETTGASYQAWLGFYNSFLRRLRWDKERLVEEANVFAEEVLALPGPPPLQAKTVGKMGLKGVRGLNVLKGPPGNPPGSGRGRGGGGGKGRRWFHSQIRPHSAPIRLHRGTHNSPMSRSPSRSRSRDRGCHIPYHEPPKGGKAWKFVADPALKKNVSPQASATLTALKKTYKSLQGAVDAGWRFVDGDGVDVKPGKMSGPHSAPHFFIEPGGSVAMSSTTALHAVNE</sequence>
<dbReference type="Pfam" id="PF00270">
    <property type="entry name" value="DEAD"/>
    <property type="match status" value="1"/>
</dbReference>
<protein>
    <recommendedName>
        <fullName evidence="5">ATP-dependent RNA helicase</fullName>
        <ecNumber evidence="5">3.6.4.13</ecNumber>
    </recommendedName>
</protein>
<feature type="compositionally biased region" description="Gly residues" evidence="6">
    <location>
        <begin position="1"/>
        <end position="13"/>
    </location>
</feature>
<dbReference type="EC" id="3.6.4.13" evidence="5"/>
<dbReference type="PROSITE" id="PS51194">
    <property type="entry name" value="HELICASE_CTER"/>
    <property type="match status" value="1"/>
</dbReference>
<evidence type="ECO:0000256" key="1">
    <source>
        <dbReference type="ARBA" id="ARBA00022741"/>
    </source>
</evidence>
<comment type="function">
    <text evidence="5">RNA helicase.</text>
</comment>
<comment type="domain">
    <text evidence="5">The Q motif is unique to and characteristic of the DEAD box family of RNA helicases and controls ATP binding and hydrolysis.</text>
</comment>
<dbReference type="Pfam" id="PF00271">
    <property type="entry name" value="Helicase_C"/>
    <property type="match status" value="1"/>
</dbReference>
<dbReference type="GO" id="GO:0003723">
    <property type="term" value="F:RNA binding"/>
    <property type="evidence" value="ECO:0007669"/>
    <property type="project" value="UniProtKB-UniRule"/>
</dbReference>
<dbReference type="Proteomes" id="UP000789595">
    <property type="component" value="Unassembled WGS sequence"/>
</dbReference>
<evidence type="ECO:0000313" key="9">
    <source>
        <dbReference type="EMBL" id="CAH0368906.1"/>
    </source>
</evidence>
<dbReference type="InterPro" id="IPR001650">
    <property type="entry name" value="Helicase_C-like"/>
</dbReference>
<feature type="region of interest" description="Disordered" evidence="6">
    <location>
        <begin position="603"/>
        <end position="641"/>
    </location>
</feature>
<dbReference type="PANTHER" id="PTHR24031">
    <property type="entry name" value="RNA HELICASE"/>
    <property type="match status" value="1"/>
</dbReference>
<evidence type="ECO:0000259" key="8">
    <source>
        <dbReference type="PROSITE" id="PS51194"/>
    </source>
</evidence>
<dbReference type="AlphaFoldDB" id="A0A8J2X069"/>
<dbReference type="OrthoDB" id="193716at2759"/>
<keyword evidence="4 5" id="KW-0694">RNA-binding</keyword>
<evidence type="ECO:0000313" key="10">
    <source>
        <dbReference type="Proteomes" id="UP000789595"/>
    </source>
</evidence>
<feature type="domain" description="Helicase ATP-binding" evidence="7">
    <location>
        <begin position="116"/>
        <end position="300"/>
    </location>
</feature>
<comment type="catalytic activity">
    <reaction evidence="5">
        <text>ATP + H2O = ADP + phosphate + H(+)</text>
        <dbReference type="Rhea" id="RHEA:13065"/>
        <dbReference type="ChEBI" id="CHEBI:15377"/>
        <dbReference type="ChEBI" id="CHEBI:15378"/>
        <dbReference type="ChEBI" id="CHEBI:30616"/>
        <dbReference type="ChEBI" id="CHEBI:43474"/>
        <dbReference type="ChEBI" id="CHEBI:456216"/>
        <dbReference type="EC" id="3.6.4.13"/>
    </reaction>
</comment>
<evidence type="ECO:0000256" key="6">
    <source>
        <dbReference type="SAM" id="MobiDB-lite"/>
    </source>
</evidence>
<feature type="compositionally biased region" description="Gly residues" evidence="6">
    <location>
        <begin position="577"/>
        <end position="588"/>
    </location>
</feature>
<feature type="region of interest" description="Disordered" evidence="6">
    <location>
        <begin position="1"/>
        <end position="74"/>
    </location>
</feature>
<dbReference type="InterPro" id="IPR011545">
    <property type="entry name" value="DEAD/DEAH_box_helicase_dom"/>
</dbReference>
<dbReference type="CDD" id="cd18787">
    <property type="entry name" value="SF2_C_DEAD"/>
    <property type="match status" value="1"/>
</dbReference>
<keyword evidence="10" id="KW-1185">Reference proteome</keyword>
<proteinExistence type="inferred from homology"/>
<keyword evidence="1 5" id="KW-0547">Nucleotide-binding</keyword>
<feature type="compositionally biased region" description="Basic and acidic residues" evidence="6">
    <location>
        <begin position="624"/>
        <end position="639"/>
    </location>
</feature>